<gene>
    <name evidence="4" type="ORF">CUC53_09005</name>
</gene>
<evidence type="ECO:0000256" key="1">
    <source>
        <dbReference type="ARBA" id="ARBA00023125"/>
    </source>
</evidence>
<reference evidence="4 5" key="1">
    <citation type="submission" date="2017-11" db="EMBL/GenBank/DDBJ databases">
        <title>Draft genome sequence of environmental isolate Aeromonas cavernicola sp. nov. MDC 2508.</title>
        <authorList>
            <person name="Colston S.M."/>
            <person name="Navarro A."/>
            <person name="Martinez-Murcia A.J."/>
            <person name="Graf J."/>
        </authorList>
    </citation>
    <scope>NUCLEOTIDE SEQUENCE [LARGE SCALE GENOMIC DNA]</scope>
    <source>
        <strain evidence="4 5">MDC 2508</strain>
    </source>
</reference>
<accession>A0A2H9U541</accession>
<dbReference type="InterPro" id="IPR001647">
    <property type="entry name" value="HTH_TetR"/>
</dbReference>
<evidence type="ECO:0000259" key="3">
    <source>
        <dbReference type="PROSITE" id="PS50977"/>
    </source>
</evidence>
<dbReference type="Gene3D" id="1.10.357.10">
    <property type="entry name" value="Tetracycline Repressor, domain 2"/>
    <property type="match status" value="1"/>
</dbReference>
<dbReference type="SUPFAM" id="SSF48498">
    <property type="entry name" value="Tetracyclin repressor-like, C-terminal domain"/>
    <property type="match status" value="1"/>
</dbReference>
<dbReference type="PROSITE" id="PS50977">
    <property type="entry name" value="HTH_TETR_2"/>
    <property type="match status" value="1"/>
</dbReference>
<evidence type="ECO:0000313" key="4">
    <source>
        <dbReference type="EMBL" id="PJG59114.1"/>
    </source>
</evidence>
<dbReference type="OrthoDB" id="6860332at2"/>
<dbReference type="InterPro" id="IPR036271">
    <property type="entry name" value="Tet_transcr_reg_TetR-rel_C_sf"/>
</dbReference>
<dbReference type="PANTHER" id="PTHR30055">
    <property type="entry name" value="HTH-TYPE TRANSCRIPTIONAL REGULATOR RUTR"/>
    <property type="match status" value="1"/>
</dbReference>
<dbReference type="GO" id="GO:0000976">
    <property type="term" value="F:transcription cis-regulatory region binding"/>
    <property type="evidence" value="ECO:0007669"/>
    <property type="project" value="TreeGrafter"/>
</dbReference>
<dbReference type="GO" id="GO:0003700">
    <property type="term" value="F:DNA-binding transcription factor activity"/>
    <property type="evidence" value="ECO:0007669"/>
    <property type="project" value="TreeGrafter"/>
</dbReference>
<comment type="caution">
    <text evidence="4">The sequence shown here is derived from an EMBL/GenBank/DDBJ whole genome shotgun (WGS) entry which is preliminary data.</text>
</comment>
<dbReference type="RefSeq" id="WP_100293841.1">
    <property type="nucleotide sequence ID" value="NZ_PGGC01000079.1"/>
</dbReference>
<proteinExistence type="predicted"/>
<protein>
    <submittedName>
        <fullName evidence="4">TetR family transcriptional regulator</fullName>
    </submittedName>
</protein>
<name>A0A2H9U541_9GAMM</name>
<keyword evidence="1 2" id="KW-0238">DNA-binding</keyword>
<dbReference type="EMBL" id="PGGC01000079">
    <property type="protein sequence ID" value="PJG59114.1"/>
    <property type="molecule type" value="Genomic_DNA"/>
</dbReference>
<evidence type="ECO:0000313" key="5">
    <source>
        <dbReference type="Proteomes" id="UP000235861"/>
    </source>
</evidence>
<dbReference type="PANTHER" id="PTHR30055:SF233">
    <property type="entry name" value="REGULATORY PROTEIN TETR"/>
    <property type="match status" value="1"/>
</dbReference>
<dbReference type="Pfam" id="PF00440">
    <property type="entry name" value="TetR_N"/>
    <property type="match status" value="1"/>
</dbReference>
<sequence length="207" mass="23567">MEKRRPGRPVGRSDIRDRLLAAARDRFLSMPYSKVTTREIAELAGSNLAMIHYYFGSKEGLYKAVLGHVAEPLEHAWQDEHCGHSLNELLNTYYQVMAPNSELTSAISNALANEKSPGRDFVLNRLLERQLPQFDALLETMKSNGELGEHMDPDMLKVSFLSMMWQPFVMKDLYEQVFGLTVDEAFMTRLAAHNCRLMENGLRSSVI</sequence>
<dbReference type="SUPFAM" id="SSF46689">
    <property type="entry name" value="Homeodomain-like"/>
    <property type="match status" value="1"/>
</dbReference>
<feature type="domain" description="HTH tetR-type" evidence="3">
    <location>
        <begin position="13"/>
        <end position="73"/>
    </location>
</feature>
<dbReference type="InterPro" id="IPR009057">
    <property type="entry name" value="Homeodomain-like_sf"/>
</dbReference>
<dbReference type="InterPro" id="IPR050109">
    <property type="entry name" value="HTH-type_TetR-like_transc_reg"/>
</dbReference>
<dbReference type="AlphaFoldDB" id="A0A2H9U541"/>
<organism evidence="4 5">
    <name type="scientific">Aeromonas cavernicola</name>
    <dbReference type="NCBI Taxonomy" id="1006623"/>
    <lineage>
        <taxon>Bacteria</taxon>
        <taxon>Pseudomonadati</taxon>
        <taxon>Pseudomonadota</taxon>
        <taxon>Gammaproteobacteria</taxon>
        <taxon>Aeromonadales</taxon>
        <taxon>Aeromonadaceae</taxon>
        <taxon>Aeromonas</taxon>
    </lineage>
</organism>
<feature type="DNA-binding region" description="H-T-H motif" evidence="2">
    <location>
        <begin position="36"/>
        <end position="55"/>
    </location>
</feature>
<keyword evidence="5" id="KW-1185">Reference proteome</keyword>
<evidence type="ECO:0000256" key="2">
    <source>
        <dbReference type="PROSITE-ProRule" id="PRU00335"/>
    </source>
</evidence>
<dbReference type="Proteomes" id="UP000235861">
    <property type="component" value="Unassembled WGS sequence"/>
</dbReference>